<sequence>MGDTAGPRPHQRTGVGVPARAGSSRCGPFPAAPPSAPAGAARPLGGNHFRSSGGAAPPARLPPAAHLAGSAAPPACTVRKRSPSGPRADSPLGARHSAKERSEDAPRGGVTSGGTTTTGGVRARVVAAASLLCRRTAAQHAAGPEAPENKKELPGHLRDLLGPLSASLGRPSSLAVLPPARFFFFGAEVAAAGGLVRRGTARIGPAVVDVAARLLLLPLLAKAAGCAPLAALVGHRRMSSSPAWRQRIPRDPPSGLVRQVAVLDLLAGKI</sequence>
<name>A0AAD8T0T4_LOLMU</name>
<evidence type="ECO:0000313" key="3">
    <source>
        <dbReference type="Proteomes" id="UP001231189"/>
    </source>
</evidence>
<organism evidence="2 3">
    <name type="scientific">Lolium multiflorum</name>
    <name type="common">Italian ryegrass</name>
    <name type="synonym">Lolium perenne subsp. multiflorum</name>
    <dbReference type="NCBI Taxonomy" id="4521"/>
    <lineage>
        <taxon>Eukaryota</taxon>
        <taxon>Viridiplantae</taxon>
        <taxon>Streptophyta</taxon>
        <taxon>Embryophyta</taxon>
        <taxon>Tracheophyta</taxon>
        <taxon>Spermatophyta</taxon>
        <taxon>Magnoliopsida</taxon>
        <taxon>Liliopsida</taxon>
        <taxon>Poales</taxon>
        <taxon>Poaceae</taxon>
        <taxon>BOP clade</taxon>
        <taxon>Pooideae</taxon>
        <taxon>Poodae</taxon>
        <taxon>Poeae</taxon>
        <taxon>Poeae Chloroplast Group 2 (Poeae type)</taxon>
        <taxon>Loliodinae</taxon>
        <taxon>Loliinae</taxon>
        <taxon>Lolium</taxon>
    </lineage>
</organism>
<accession>A0AAD8T0T4</accession>
<dbReference type="Proteomes" id="UP001231189">
    <property type="component" value="Unassembled WGS sequence"/>
</dbReference>
<feature type="compositionally biased region" description="Low complexity" evidence="1">
    <location>
        <begin position="107"/>
        <end position="121"/>
    </location>
</feature>
<feature type="compositionally biased region" description="Low complexity" evidence="1">
    <location>
        <begin position="55"/>
        <end position="75"/>
    </location>
</feature>
<dbReference type="AlphaFoldDB" id="A0AAD8T0T4"/>
<evidence type="ECO:0000313" key="2">
    <source>
        <dbReference type="EMBL" id="KAK1667125.1"/>
    </source>
</evidence>
<proteinExistence type="predicted"/>
<feature type="compositionally biased region" description="Basic and acidic residues" evidence="1">
    <location>
        <begin position="97"/>
        <end position="106"/>
    </location>
</feature>
<reference evidence="2" key="1">
    <citation type="submission" date="2023-07" db="EMBL/GenBank/DDBJ databases">
        <title>A chromosome-level genome assembly of Lolium multiflorum.</title>
        <authorList>
            <person name="Chen Y."/>
            <person name="Copetti D."/>
            <person name="Kolliker R."/>
            <person name="Studer B."/>
        </authorList>
    </citation>
    <scope>NUCLEOTIDE SEQUENCE</scope>
    <source>
        <strain evidence="2">02402/16</strain>
        <tissue evidence="2">Leaf</tissue>
    </source>
</reference>
<keyword evidence="3" id="KW-1185">Reference proteome</keyword>
<gene>
    <name evidence="2" type="ORF">QYE76_055284</name>
</gene>
<evidence type="ECO:0000256" key="1">
    <source>
        <dbReference type="SAM" id="MobiDB-lite"/>
    </source>
</evidence>
<comment type="caution">
    <text evidence="2">The sequence shown here is derived from an EMBL/GenBank/DDBJ whole genome shotgun (WGS) entry which is preliminary data.</text>
</comment>
<protein>
    <submittedName>
        <fullName evidence="2">Uncharacterized protein</fullName>
    </submittedName>
</protein>
<feature type="compositionally biased region" description="Low complexity" evidence="1">
    <location>
        <begin position="37"/>
        <end position="46"/>
    </location>
</feature>
<dbReference type="EMBL" id="JAUUTY010000003">
    <property type="protein sequence ID" value="KAK1667125.1"/>
    <property type="molecule type" value="Genomic_DNA"/>
</dbReference>
<feature type="region of interest" description="Disordered" evidence="1">
    <location>
        <begin position="1"/>
        <end position="121"/>
    </location>
</feature>